<reference evidence="2" key="1">
    <citation type="submission" date="2020-04" db="EMBL/GenBank/DDBJ databases">
        <authorList>
            <person name="Zhang T."/>
        </authorList>
    </citation>
    <scope>NUCLEOTIDE SEQUENCE</scope>
    <source>
        <strain evidence="2">HKST-UBA01</strain>
    </source>
</reference>
<dbReference type="EMBL" id="JAGQHR010000129">
    <property type="protein sequence ID" value="MCA9727225.1"/>
    <property type="molecule type" value="Genomic_DNA"/>
</dbReference>
<reference evidence="2" key="2">
    <citation type="journal article" date="2021" name="Microbiome">
        <title>Successional dynamics and alternative stable states in a saline activated sludge microbial community over 9 years.</title>
        <authorList>
            <person name="Wang Y."/>
            <person name="Ye J."/>
            <person name="Ju F."/>
            <person name="Liu L."/>
            <person name="Boyd J.A."/>
            <person name="Deng Y."/>
            <person name="Parks D.H."/>
            <person name="Jiang X."/>
            <person name="Yin X."/>
            <person name="Woodcroft B.J."/>
            <person name="Tyson G.W."/>
            <person name="Hugenholtz P."/>
            <person name="Polz M.F."/>
            <person name="Zhang T."/>
        </authorList>
    </citation>
    <scope>NUCLEOTIDE SEQUENCE</scope>
    <source>
        <strain evidence="2">HKST-UBA01</strain>
    </source>
</reference>
<feature type="chain" id="PRO_5037464288" evidence="1">
    <location>
        <begin position="27"/>
        <end position="134"/>
    </location>
</feature>
<organism evidence="2 3">
    <name type="scientific">Eiseniibacteriota bacterium</name>
    <dbReference type="NCBI Taxonomy" id="2212470"/>
    <lineage>
        <taxon>Bacteria</taxon>
        <taxon>Candidatus Eiseniibacteriota</taxon>
    </lineage>
</organism>
<evidence type="ECO:0000313" key="2">
    <source>
        <dbReference type="EMBL" id="MCA9727225.1"/>
    </source>
</evidence>
<proteinExistence type="predicted"/>
<evidence type="ECO:0000313" key="3">
    <source>
        <dbReference type="Proteomes" id="UP000697710"/>
    </source>
</evidence>
<sequence length="134" mass="14297">MTRVTKRVAAFGVAAGMMLLAGGAMAAPGGLLDTPYDPATRLGITPDPVIQPAPAPVLKATIENGGVESANWPEEADFHVINGEYASTNFVGRHYTSVLYSQYREGNGNRWCHYEYGASQSKFWRCSGNSAPGS</sequence>
<evidence type="ECO:0000256" key="1">
    <source>
        <dbReference type="SAM" id="SignalP"/>
    </source>
</evidence>
<comment type="caution">
    <text evidence="2">The sequence shown here is derived from an EMBL/GenBank/DDBJ whole genome shotgun (WGS) entry which is preliminary data.</text>
</comment>
<dbReference type="Proteomes" id="UP000697710">
    <property type="component" value="Unassembled WGS sequence"/>
</dbReference>
<keyword evidence="1" id="KW-0732">Signal</keyword>
<name>A0A956RNY6_UNCEI</name>
<protein>
    <submittedName>
        <fullName evidence="2">Uncharacterized protein</fullName>
    </submittedName>
</protein>
<accession>A0A956RNY6</accession>
<dbReference type="AlphaFoldDB" id="A0A956RNY6"/>
<feature type="signal peptide" evidence="1">
    <location>
        <begin position="1"/>
        <end position="26"/>
    </location>
</feature>
<gene>
    <name evidence="2" type="ORF">KC729_06035</name>
</gene>